<dbReference type="Proteomes" id="UP000277928">
    <property type="component" value="Unassembled WGS sequence"/>
</dbReference>
<reference evidence="2 3" key="1">
    <citation type="submission" date="2018-08" db="EMBL/GenBank/DDBJ databases">
        <authorList>
            <person name="Laetsch R D."/>
            <person name="Stevens L."/>
            <person name="Kumar S."/>
            <person name="Blaxter L. M."/>
        </authorList>
    </citation>
    <scope>NUCLEOTIDE SEQUENCE [LARGE SCALE GENOMIC DNA]</scope>
</reference>
<keyword evidence="1" id="KW-0472">Membrane</keyword>
<sequence>MSGGVFPGDGTYAFWWLVQTVFHGQAVGQRMSAIGWWGVCLLHCFNSCLEIALFVQIVTKYSPKIDHFCCWNGVLIKGQLSPRSSPVSIVFYLRCRCDVRDVEMEGRNVEGSKCKASVATMS</sequence>
<proteinExistence type="predicted"/>
<evidence type="ECO:0000313" key="2">
    <source>
        <dbReference type="EMBL" id="VDK79350.1"/>
    </source>
</evidence>
<organism evidence="2 3">
    <name type="scientific">Litomosoides sigmodontis</name>
    <name type="common">Filarial nematode worm</name>
    <dbReference type="NCBI Taxonomy" id="42156"/>
    <lineage>
        <taxon>Eukaryota</taxon>
        <taxon>Metazoa</taxon>
        <taxon>Ecdysozoa</taxon>
        <taxon>Nematoda</taxon>
        <taxon>Chromadorea</taxon>
        <taxon>Rhabditida</taxon>
        <taxon>Spirurina</taxon>
        <taxon>Spiruromorpha</taxon>
        <taxon>Filarioidea</taxon>
        <taxon>Onchocercidae</taxon>
        <taxon>Litomosoides</taxon>
    </lineage>
</organism>
<evidence type="ECO:0000256" key="1">
    <source>
        <dbReference type="SAM" id="Phobius"/>
    </source>
</evidence>
<evidence type="ECO:0000313" key="3">
    <source>
        <dbReference type="Proteomes" id="UP000277928"/>
    </source>
</evidence>
<keyword evidence="3" id="KW-1185">Reference proteome</keyword>
<gene>
    <name evidence="2" type="ORF">NLS_LOCUS4480</name>
</gene>
<dbReference type="AlphaFoldDB" id="A0A3P6TJH6"/>
<dbReference type="EMBL" id="UYRX01000288">
    <property type="protein sequence ID" value="VDK79350.1"/>
    <property type="molecule type" value="Genomic_DNA"/>
</dbReference>
<keyword evidence="1" id="KW-1133">Transmembrane helix</keyword>
<feature type="transmembrane region" description="Helical" evidence="1">
    <location>
        <begin position="34"/>
        <end position="55"/>
    </location>
</feature>
<accession>A0A3P6TJH6</accession>
<keyword evidence="1" id="KW-0812">Transmembrane</keyword>
<protein>
    <submittedName>
        <fullName evidence="2">Uncharacterized protein</fullName>
    </submittedName>
</protein>
<name>A0A3P6TJH6_LITSI</name>